<dbReference type="Proteomes" id="UP001597115">
    <property type="component" value="Unassembled WGS sequence"/>
</dbReference>
<evidence type="ECO:0000256" key="1">
    <source>
        <dbReference type="ARBA" id="ARBA00022692"/>
    </source>
</evidence>
<organism evidence="6 7">
    <name type="scientific">Sphingomonas tabacisoli</name>
    <dbReference type="NCBI Taxonomy" id="2249466"/>
    <lineage>
        <taxon>Bacteria</taxon>
        <taxon>Pseudomonadati</taxon>
        <taxon>Pseudomonadota</taxon>
        <taxon>Alphaproteobacteria</taxon>
        <taxon>Sphingomonadales</taxon>
        <taxon>Sphingomonadaceae</taxon>
        <taxon>Sphingomonas</taxon>
    </lineage>
</organism>
<feature type="transmembrane region" description="Helical" evidence="4">
    <location>
        <begin position="51"/>
        <end position="71"/>
    </location>
</feature>
<evidence type="ECO:0000256" key="4">
    <source>
        <dbReference type="SAM" id="Phobius"/>
    </source>
</evidence>
<evidence type="ECO:0000256" key="2">
    <source>
        <dbReference type="ARBA" id="ARBA00022989"/>
    </source>
</evidence>
<feature type="transmembrane region" description="Helical" evidence="4">
    <location>
        <begin position="6"/>
        <end position="23"/>
    </location>
</feature>
<dbReference type="PANTHER" id="PTHR33507:SF3">
    <property type="entry name" value="INNER MEMBRANE PROTEIN YBBJ"/>
    <property type="match status" value="1"/>
</dbReference>
<dbReference type="RefSeq" id="WP_380888226.1">
    <property type="nucleotide sequence ID" value="NZ_JBHUDY010000001.1"/>
</dbReference>
<keyword evidence="3 4" id="KW-0472">Membrane</keyword>
<evidence type="ECO:0000259" key="5">
    <source>
        <dbReference type="Pfam" id="PF01957"/>
    </source>
</evidence>
<evidence type="ECO:0000313" key="7">
    <source>
        <dbReference type="Proteomes" id="UP001597115"/>
    </source>
</evidence>
<name>A0ABW4I342_9SPHN</name>
<keyword evidence="2 4" id="KW-1133">Transmembrane helix</keyword>
<dbReference type="InterPro" id="IPR052165">
    <property type="entry name" value="Membrane_assoc_protease"/>
</dbReference>
<dbReference type="InterPro" id="IPR002810">
    <property type="entry name" value="NfeD-like_C"/>
</dbReference>
<feature type="domain" description="NfeD-like C-terminal" evidence="5">
    <location>
        <begin position="88"/>
        <end position="142"/>
    </location>
</feature>
<sequence length="150" mass="15716">MNVDSYWYWLIVAAGLAAAELLVPGVFLVWVALAAAITGLVTLAIEPPLAVQLLIFAGAAVATTLAGRRWYSVNHIPSADPLLNDRAGRLVGETVELTKAIVNGRGRARVGDSEWNVRGPDAPLGACMRVVGTEDGALVVRPVSALSSSE</sequence>
<dbReference type="EMBL" id="JBHUDY010000001">
    <property type="protein sequence ID" value="MFD1611642.1"/>
    <property type="molecule type" value="Genomic_DNA"/>
</dbReference>
<evidence type="ECO:0000313" key="6">
    <source>
        <dbReference type="EMBL" id="MFD1611642.1"/>
    </source>
</evidence>
<evidence type="ECO:0000256" key="3">
    <source>
        <dbReference type="ARBA" id="ARBA00023136"/>
    </source>
</evidence>
<dbReference type="Pfam" id="PF01957">
    <property type="entry name" value="NfeD"/>
    <property type="match status" value="1"/>
</dbReference>
<gene>
    <name evidence="6" type="ORF">ACFSCW_07505</name>
</gene>
<proteinExistence type="predicted"/>
<reference evidence="7" key="1">
    <citation type="journal article" date="2019" name="Int. J. Syst. Evol. Microbiol.">
        <title>The Global Catalogue of Microorganisms (GCM) 10K type strain sequencing project: providing services to taxonomists for standard genome sequencing and annotation.</title>
        <authorList>
            <consortium name="The Broad Institute Genomics Platform"/>
            <consortium name="The Broad Institute Genome Sequencing Center for Infectious Disease"/>
            <person name="Wu L."/>
            <person name="Ma J."/>
        </authorList>
    </citation>
    <scope>NUCLEOTIDE SEQUENCE [LARGE SCALE GENOMIC DNA]</scope>
    <source>
        <strain evidence="7">CGMCC 1.16275</strain>
    </source>
</reference>
<keyword evidence="7" id="KW-1185">Reference proteome</keyword>
<protein>
    <submittedName>
        <fullName evidence="6">NfeD family protein</fullName>
    </submittedName>
</protein>
<accession>A0ABW4I342</accession>
<keyword evidence="1 4" id="KW-0812">Transmembrane</keyword>
<comment type="caution">
    <text evidence="6">The sequence shown here is derived from an EMBL/GenBank/DDBJ whole genome shotgun (WGS) entry which is preliminary data.</text>
</comment>
<dbReference type="PANTHER" id="PTHR33507">
    <property type="entry name" value="INNER MEMBRANE PROTEIN YBBJ"/>
    <property type="match status" value="1"/>
</dbReference>